<dbReference type="AlphaFoldDB" id="A0AAW1HP41"/>
<proteinExistence type="predicted"/>
<dbReference type="EMBL" id="JBDFQZ010000011">
    <property type="protein sequence ID" value="KAK9677800.1"/>
    <property type="molecule type" value="Genomic_DNA"/>
</dbReference>
<evidence type="ECO:0000256" key="1">
    <source>
        <dbReference type="SAM" id="MobiDB-lite"/>
    </source>
</evidence>
<evidence type="ECO:0000313" key="2">
    <source>
        <dbReference type="EMBL" id="KAK9677800.1"/>
    </source>
</evidence>
<gene>
    <name evidence="2" type="ORF">RND81_11G168300</name>
</gene>
<feature type="region of interest" description="Disordered" evidence="1">
    <location>
        <begin position="58"/>
        <end position="102"/>
    </location>
</feature>
<sequence length="102" mass="10853">MQYQGPQTQGYPPYTYPQHPPPSNCGYPPYYSWGYPTPYNAFPGSIFNTGVNSTGSGTPINNNGDVKHDEKLGGTDNTGKINGNRHGHHVSGDVTLGNIGGA</sequence>
<organism evidence="2 3">
    <name type="scientific">Saponaria officinalis</name>
    <name type="common">Common soapwort</name>
    <name type="synonym">Lychnis saponaria</name>
    <dbReference type="NCBI Taxonomy" id="3572"/>
    <lineage>
        <taxon>Eukaryota</taxon>
        <taxon>Viridiplantae</taxon>
        <taxon>Streptophyta</taxon>
        <taxon>Embryophyta</taxon>
        <taxon>Tracheophyta</taxon>
        <taxon>Spermatophyta</taxon>
        <taxon>Magnoliopsida</taxon>
        <taxon>eudicotyledons</taxon>
        <taxon>Gunneridae</taxon>
        <taxon>Pentapetalae</taxon>
        <taxon>Caryophyllales</taxon>
        <taxon>Caryophyllaceae</taxon>
        <taxon>Caryophylleae</taxon>
        <taxon>Saponaria</taxon>
    </lineage>
</organism>
<protein>
    <submittedName>
        <fullName evidence="2">Uncharacterized protein</fullName>
    </submittedName>
</protein>
<dbReference type="Proteomes" id="UP001443914">
    <property type="component" value="Unassembled WGS sequence"/>
</dbReference>
<accession>A0AAW1HP41</accession>
<comment type="caution">
    <text evidence="2">The sequence shown here is derived from an EMBL/GenBank/DDBJ whole genome shotgun (WGS) entry which is preliminary data.</text>
</comment>
<name>A0AAW1HP41_SAPOF</name>
<reference evidence="2" key="1">
    <citation type="submission" date="2024-03" db="EMBL/GenBank/DDBJ databases">
        <title>WGS assembly of Saponaria officinalis var. Norfolk2.</title>
        <authorList>
            <person name="Jenkins J."/>
            <person name="Shu S."/>
            <person name="Grimwood J."/>
            <person name="Barry K."/>
            <person name="Goodstein D."/>
            <person name="Schmutz J."/>
            <person name="Leebens-Mack J."/>
            <person name="Osbourn A."/>
        </authorList>
    </citation>
    <scope>NUCLEOTIDE SEQUENCE [LARGE SCALE GENOMIC DNA]</scope>
    <source>
        <strain evidence="2">JIC</strain>
    </source>
</reference>
<evidence type="ECO:0000313" key="3">
    <source>
        <dbReference type="Proteomes" id="UP001443914"/>
    </source>
</evidence>
<keyword evidence="3" id="KW-1185">Reference proteome</keyword>